<dbReference type="EMBL" id="QGNW01000722">
    <property type="protein sequence ID" value="RVW64382.1"/>
    <property type="molecule type" value="Genomic_DNA"/>
</dbReference>
<dbReference type="PROSITE" id="PS00180">
    <property type="entry name" value="GLNA_1"/>
    <property type="match status" value="1"/>
</dbReference>
<dbReference type="Proteomes" id="UP000288805">
    <property type="component" value="Unassembled WGS sequence"/>
</dbReference>
<dbReference type="InterPro" id="IPR000477">
    <property type="entry name" value="RT_dom"/>
</dbReference>
<evidence type="ECO:0000256" key="1">
    <source>
        <dbReference type="ARBA" id="ARBA00023172"/>
    </source>
</evidence>
<dbReference type="InterPro" id="IPR043502">
    <property type="entry name" value="DNA/RNA_pol_sf"/>
</dbReference>
<dbReference type="PANTHER" id="PTHR48475">
    <property type="entry name" value="RIBONUCLEASE H"/>
    <property type="match status" value="1"/>
</dbReference>
<dbReference type="CDD" id="cd09279">
    <property type="entry name" value="RNase_HI_like"/>
    <property type="match status" value="1"/>
</dbReference>
<dbReference type="GO" id="GO:0006310">
    <property type="term" value="P:DNA recombination"/>
    <property type="evidence" value="ECO:0007669"/>
    <property type="project" value="UniProtKB-KW"/>
</dbReference>
<organism evidence="4 5">
    <name type="scientific">Vitis vinifera</name>
    <name type="common">Grape</name>
    <dbReference type="NCBI Taxonomy" id="29760"/>
    <lineage>
        <taxon>Eukaryota</taxon>
        <taxon>Viridiplantae</taxon>
        <taxon>Streptophyta</taxon>
        <taxon>Embryophyta</taxon>
        <taxon>Tracheophyta</taxon>
        <taxon>Spermatophyta</taxon>
        <taxon>Magnoliopsida</taxon>
        <taxon>eudicotyledons</taxon>
        <taxon>Gunneridae</taxon>
        <taxon>Pentapetalae</taxon>
        <taxon>rosids</taxon>
        <taxon>Vitales</taxon>
        <taxon>Vitaceae</taxon>
        <taxon>Viteae</taxon>
        <taxon>Vitis</taxon>
    </lineage>
</organism>
<comment type="caution">
    <text evidence="4">The sequence shown here is derived from an EMBL/GenBank/DDBJ whole genome shotgun (WGS) entry which is preliminary data.</text>
</comment>
<name>A0A438FWP5_VITVI</name>
<dbReference type="InterPro" id="IPR008147">
    <property type="entry name" value="Gln_synt_N"/>
</dbReference>
<evidence type="ECO:0000259" key="3">
    <source>
        <dbReference type="PROSITE" id="PS51986"/>
    </source>
</evidence>
<gene>
    <name evidence="4" type="primary">GLN4_0</name>
    <name evidence="4" type="ORF">CK203_047035</name>
</gene>
<dbReference type="SUPFAM" id="SSF54368">
    <property type="entry name" value="Glutamine synthetase, N-terminal domain"/>
    <property type="match status" value="1"/>
</dbReference>
<dbReference type="InterPro" id="IPR027302">
    <property type="entry name" value="Gln_synth_N_conserv_site"/>
</dbReference>
<keyword evidence="1" id="KW-0233">DNA recombination</keyword>
<accession>A0A438FWP5</accession>
<dbReference type="PROSITE" id="PS51986">
    <property type="entry name" value="GS_BETA_GRASP"/>
    <property type="match status" value="1"/>
</dbReference>
<dbReference type="SUPFAM" id="SSF56672">
    <property type="entry name" value="DNA/RNA polymerases"/>
    <property type="match status" value="1"/>
</dbReference>
<dbReference type="InterPro" id="IPR021109">
    <property type="entry name" value="Peptidase_aspartic_dom_sf"/>
</dbReference>
<protein>
    <submittedName>
        <fullName evidence="4">Glutamine synthetase root isozyme 3</fullName>
    </submittedName>
</protein>
<dbReference type="AlphaFoldDB" id="A0A438FWP5"/>
<dbReference type="Pfam" id="PF13456">
    <property type="entry name" value="RVT_3"/>
    <property type="match status" value="1"/>
</dbReference>
<dbReference type="InterPro" id="IPR036651">
    <property type="entry name" value="Gln_synt_N_sf"/>
</dbReference>
<dbReference type="CDD" id="cd00303">
    <property type="entry name" value="retropepsin_like"/>
    <property type="match status" value="1"/>
</dbReference>
<dbReference type="CDD" id="cd01647">
    <property type="entry name" value="RT_LTR"/>
    <property type="match status" value="1"/>
</dbReference>
<evidence type="ECO:0000256" key="2">
    <source>
        <dbReference type="PROSITE-ProRule" id="PRU01330"/>
    </source>
</evidence>
<dbReference type="GO" id="GO:0004356">
    <property type="term" value="F:glutamine synthetase activity"/>
    <property type="evidence" value="ECO:0007669"/>
    <property type="project" value="InterPro"/>
</dbReference>
<proteinExistence type="inferred from homology"/>
<dbReference type="Pfam" id="PF00078">
    <property type="entry name" value="RVT_1"/>
    <property type="match status" value="1"/>
</dbReference>
<dbReference type="InterPro" id="IPR036397">
    <property type="entry name" value="RNaseH_sf"/>
</dbReference>
<comment type="similarity">
    <text evidence="2">Belongs to the glutamine synthetase family.</text>
</comment>
<feature type="domain" description="GS beta-grasp" evidence="3">
    <location>
        <begin position="997"/>
        <end position="1077"/>
    </location>
</feature>
<dbReference type="GO" id="GO:0003676">
    <property type="term" value="F:nucleic acid binding"/>
    <property type="evidence" value="ECO:0007669"/>
    <property type="project" value="InterPro"/>
</dbReference>
<dbReference type="InterPro" id="IPR002156">
    <property type="entry name" value="RNaseH_domain"/>
</dbReference>
<dbReference type="Gene3D" id="3.30.420.10">
    <property type="entry name" value="Ribonuclease H-like superfamily/Ribonuclease H"/>
    <property type="match status" value="1"/>
</dbReference>
<reference evidence="4 5" key="1">
    <citation type="journal article" date="2018" name="PLoS Genet.">
        <title>Population sequencing reveals clonal diversity and ancestral inbreeding in the grapevine cultivar Chardonnay.</title>
        <authorList>
            <person name="Roach M.J."/>
            <person name="Johnson D.L."/>
            <person name="Bohlmann J."/>
            <person name="van Vuuren H.J."/>
            <person name="Jones S.J."/>
            <person name="Pretorius I.S."/>
            <person name="Schmidt S.A."/>
            <person name="Borneman A.R."/>
        </authorList>
    </citation>
    <scope>NUCLEOTIDE SEQUENCE [LARGE SCALE GENOMIC DNA]</scope>
    <source>
        <strain evidence="5">cv. Chardonnay</strain>
        <tissue evidence="4">Leaf</tissue>
    </source>
</reference>
<dbReference type="Gene3D" id="3.30.70.270">
    <property type="match status" value="1"/>
</dbReference>
<dbReference type="PANTHER" id="PTHR48475:SF1">
    <property type="entry name" value="RNASE H TYPE-1 DOMAIN-CONTAINING PROTEIN"/>
    <property type="match status" value="1"/>
</dbReference>
<evidence type="ECO:0000313" key="5">
    <source>
        <dbReference type="Proteomes" id="UP000288805"/>
    </source>
</evidence>
<sequence length="1089" mass="123469">MLTTNKATCIVFSINDLLPGGSNHTLLFYIFVSCSRHRVPYILLDNGFALNVCPLATAVALSFGPSNFESSSLTVQAYNSTSKEVLGMLTLDLQIGQVTFSALFQVLRIPTSFNLLLGRPWIHRAEAIPSSFHKKVKFLHESRVITRQSTRDTYSTSEPVLKISHGDDDLFLTGFTFDEIQNVEVEQFCRDHVAFPFDEHGSTVVLDMMKSMSFLPGLGLGRRQHGSREFIIAVDHDTPFNLGFVPTEADYRYMAFLRKERLRARLFHMPFDYPVCPYRMSLADYFVRAPKAQMHSERITSGLSVSQETEFQRLVCQLQLSDRAPDTSTSILVTPSFLDSTSLLTLYFPEENDEYGTFVEIANTIDGAISRDEYYDEMFMVDMSQITDDVQPMTTFPLDLFKVLAIEIVEDVQFVPTPGLLTVVAPDDDVFVGVSSLVVVESEHVDPPLSFDVLSGFISRFDDVLTLSSYMDMSLFEYFPVSCDITLSTPHSPTSQIFDIDDEIVQRDSNEDSSFASYSSPSDQRVSPTIGDTKIVDFGTADQPKELKIGLNLYTDERDGLMIQKQLSVRFLSAIEYPEWLANVVPVPKKDSKNAGATYQRVATTLFHDMMHWDVEVYVDDMIMKSRDRVDHQATLERFFEKIRQFRLRLNPKKCTFGVTYGKLLGYMVSKRSIEAHPDKIRVILDMPAPRTEREIRVPTRIQEDYGVFVVISNSGTSYTKSSLTLILVSLRYSLGMSIVADHLASLPVSDVRVIDNDFLDENIAAMTSLLGWRMYFDGAANHSRYGIGVLLISPHSDHIPRSVFLAFFDRHPARTIVEYEACILGLEIALELRIRQMEVFGDSNLVLRQMQGHWKTKDVKLRSYHAYLELLVGRFDDLSYTHLPRSRSVPTYCCLIDEAELDNGLPWYHDIYQRSIDGMLLLCLDHACVDQVMREVHAEVCRPHMEDILWGVNIIGKISPKSSSGHEFILVAIDYFTKWVEAASYNINLSVSTEKIIVEYIWISRSENDLRSKARTLSGPVTDPTQLPKWNYDGSSTGQAPDENSEVILYPQAIFKDPFRGGDNIMVVCDAYTPEGEPIPTNKRFNVV</sequence>
<evidence type="ECO:0000313" key="4">
    <source>
        <dbReference type="EMBL" id="RVW64382.1"/>
    </source>
</evidence>
<dbReference type="Gene3D" id="2.40.70.10">
    <property type="entry name" value="Acid Proteases"/>
    <property type="match status" value="1"/>
</dbReference>
<dbReference type="GO" id="GO:0006542">
    <property type="term" value="P:glutamine biosynthetic process"/>
    <property type="evidence" value="ECO:0007669"/>
    <property type="project" value="InterPro"/>
</dbReference>
<dbReference type="GO" id="GO:0004523">
    <property type="term" value="F:RNA-DNA hybrid ribonuclease activity"/>
    <property type="evidence" value="ECO:0007669"/>
    <property type="project" value="InterPro"/>
</dbReference>
<dbReference type="PROSITE" id="PS51257">
    <property type="entry name" value="PROKAR_LIPOPROTEIN"/>
    <property type="match status" value="1"/>
</dbReference>
<dbReference type="Gene3D" id="3.10.20.70">
    <property type="entry name" value="Glutamine synthetase, N-terminal domain"/>
    <property type="match status" value="1"/>
</dbReference>
<dbReference type="InterPro" id="IPR043128">
    <property type="entry name" value="Rev_trsase/Diguanyl_cyclase"/>
</dbReference>